<dbReference type="SMART" id="SM00028">
    <property type="entry name" value="TPR"/>
    <property type="match status" value="2"/>
</dbReference>
<evidence type="ECO:0008006" key="4">
    <source>
        <dbReference type="Google" id="ProtNLM"/>
    </source>
</evidence>
<dbReference type="InterPro" id="IPR019734">
    <property type="entry name" value="TPR_rpt"/>
</dbReference>
<name>A0A8T1WFM3_9STRA</name>
<dbReference type="Proteomes" id="UP000694044">
    <property type="component" value="Unassembled WGS sequence"/>
</dbReference>
<accession>A0A8T1WFM3</accession>
<dbReference type="EMBL" id="JAGDFM010000032">
    <property type="protein sequence ID" value="KAG7390429.1"/>
    <property type="molecule type" value="Genomic_DNA"/>
</dbReference>
<organism evidence="2 3">
    <name type="scientific">Phytophthora pseudosyringae</name>
    <dbReference type="NCBI Taxonomy" id="221518"/>
    <lineage>
        <taxon>Eukaryota</taxon>
        <taxon>Sar</taxon>
        <taxon>Stramenopiles</taxon>
        <taxon>Oomycota</taxon>
        <taxon>Peronosporomycetes</taxon>
        <taxon>Peronosporales</taxon>
        <taxon>Peronosporaceae</taxon>
        <taxon>Phytophthora</taxon>
    </lineage>
</organism>
<comment type="caution">
    <text evidence="2">The sequence shown here is derived from an EMBL/GenBank/DDBJ whole genome shotgun (WGS) entry which is preliminary data.</text>
</comment>
<dbReference type="OrthoDB" id="120947at2759"/>
<dbReference type="AlphaFoldDB" id="A0A8T1WFM3"/>
<protein>
    <recommendedName>
        <fullName evidence="4">Tetratricopeptide SHNi-TPR domain-containing protein</fullName>
    </recommendedName>
</protein>
<feature type="region of interest" description="Disordered" evidence="1">
    <location>
        <begin position="54"/>
        <end position="77"/>
    </location>
</feature>
<reference evidence="2" key="1">
    <citation type="submission" date="2021-02" db="EMBL/GenBank/DDBJ databases">
        <authorList>
            <person name="Palmer J.M."/>
        </authorList>
    </citation>
    <scope>NUCLEOTIDE SEQUENCE</scope>
    <source>
        <strain evidence="2">SCRP734</strain>
    </source>
</reference>
<keyword evidence="3" id="KW-1185">Reference proteome</keyword>
<sequence length="289" mass="31687">MLRPATCAVRRAARAASSALRCSQGAASSALANAVSQPEAPRLNRIAACRELSTSVSKPTSRSQQEKDAGVQKAFDGERDPRVGELLELIEQSREEGDGERELQQSLELYEILKQRQQQGADAFEVAFSIARIYDAQPEDGETAVKYYEEALEILEAVSKEATAWGAYMRVTTLGALAVCHENLGQPEEAEKYFEDAIGAYEEHCEQASASDAGETDASDSDISILADLNATAAMIHYHYTGNLLAQERWEEAKNVTKIALVLAENSSMPAEDLEELQRCIHELLVEMD</sequence>
<gene>
    <name evidence="2" type="ORF">PHYPSEUDO_007952</name>
</gene>
<feature type="compositionally biased region" description="Polar residues" evidence="1">
    <location>
        <begin position="54"/>
        <end position="63"/>
    </location>
</feature>
<dbReference type="Pfam" id="PF13181">
    <property type="entry name" value="TPR_8"/>
    <property type="match status" value="1"/>
</dbReference>
<feature type="compositionally biased region" description="Basic and acidic residues" evidence="1">
    <location>
        <begin position="64"/>
        <end position="77"/>
    </location>
</feature>
<evidence type="ECO:0000256" key="1">
    <source>
        <dbReference type="SAM" id="MobiDB-lite"/>
    </source>
</evidence>
<evidence type="ECO:0000313" key="3">
    <source>
        <dbReference type="Proteomes" id="UP000694044"/>
    </source>
</evidence>
<proteinExistence type="predicted"/>
<evidence type="ECO:0000313" key="2">
    <source>
        <dbReference type="EMBL" id="KAG7390429.1"/>
    </source>
</evidence>